<evidence type="ECO:0000256" key="1">
    <source>
        <dbReference type="SAM" id="Phobius"/>
    </source>
</evidence>
<reference evidence="2" key="1">
    <citation type="journal article" date="2021" name="bioRxiv">
        <title>Whole Genome Assembly and Annotation of Northern Wild Rice, Zizania palustris L., Supports a Whole Genome Duplication in the Zizania Genus.</title>
        <authorList>
            <person name="Haas M."/>
            <person name="Kono T."/>
            <person name="Macchietto M."/>
            <person name="Millas R."/>
            <person name="McGilp L."/>
            <person name="Shao M."/>
            <person name="Duquette J."/>
            <person name="Hirsch C.N."/>
            <person name="Kimball J."/>
        </authorList>
    </citation>
    <scope>NUCLEOTIDE SEQUENCE</scope>
    <source>
        <tissue evidence="2">Fresh leaf tissue</tissue>
    </source>
</reference>
<dbReference type="AlphaFoldDB" id="A0A8J5T2U6"/>
<dbReference type="Proteomes" id="UP000729402">
    <property type="component" value="Unassembled WGS sequence"/>
</dbReference>
<keyword evidence="3" id="KW-1185">Reference proteome</keyword>
<organism evidence="2 3">
    <name type="scientific">Zizania palustris</name>
    <name type="common">Northern wild rice</name>
    <dbReference type="NCBI Taxonomy" id="103762"/>
    <lineage>
        <taxon>Eukaryota</taxon>
        <taxon>Viridiplantae</taxon>
        <taxon>Streptophyta</taxon>
        <taxon>Embryophyta</taxon>
        <taxon>Tracheophyta</taxon>
        <taxon>Spermatophyta</taxon>
        <taxon>Magnoliopsida</taxon>
        <taxon>Liliopsida</taxon>
        <taxon>Poales</taxon>
        <taxon>Poaceae</taxon>
        <taxon>BOP clade</taxon>
        <taxon>Oryzoideae</taxon>
        <taxon>Oryzeae</taxon>
        <taxon>Zizaniinae</taxon>
        <taxon>Zizania</taxon>
    </lineage>
</organism>
<gene>
    <name evidence="2" type="ORF">GUJ93_ZPchr0006g44498</name>
</gene>
<protein>
    <submittedName>
        <fullName evidence="2">Uncharacterized protein</fullName>
    </submittedName>
</protein>
<comment type="caution">
    <text evidence="2">The sequence shown here is derived from an EMBL/GenBank/DDBJ whole genome shotgun (WGS) entry which is preliminary data.</text>
</comment>
<name>A0A8J5T2U6_ZIZPA</name>
<dbReference type="EMBL" id="JAAALK010000283">
    <property type="protein sequence ID" value="KAG8077077.1"/>
    <property type="molecule type" value="Genomic_DNA"/>
</dbReference>
<keyword evidence="1" id="KW-0472">Membrane</keyword>
<feature type="transmembrane region" description="Helical" evidence="1">
    <location>
        <begin position="20"/>
        <end position="40"/>
    </location>
</feature>
<keyword evidence="1" id="KW-1133">Transmembrane helix</keyword>
<sequence length="136" mass="14862">MWKLIGSPSNILPCFLRMDILALGLSFPHFLIGVICTLGYRPSSVHLGRKSVSAIVSASLVEPHKNELLLAVACYFWPKNESLLAVACYFCPNTFNAFIFCSGPMTPLLDVLALNSLDITSPCNPLSAPRRPIILV</sequence>
<evidence type="ECO:0000313" key="3">
    <source>
        <dbReference type="Proteomes" id="UP000729402"/>
    </source>
</evidence>
<proteinExistence type="predicted"/>
<evidence type="ECO:0000313" key="2">
    <source>
        <dbReference type="EMBL" id="KAG8077077.1"/>
    </source>
</evidence>
<accession>A0A8J5T2U6</accession>
<reference evidence="2" key="2">
    <citation type="submission" date="2021-02" db="EMBL/GenBank/DDBJ databases">
        <authorList>
            <person name="Kimball J.A."/>
            <person name="Haas M.W."/>
            <person name="Macchietto M."/>
            <person name="Kono T."/>
            <person name="Duquette J."/>
            <person name="Shao M."/>
        </authorList>
    </citation>
    <scope>NUCLEOTIDE SEQUENCE</scope>
    <source>
        <tissue evidence="2">Fresh leaf tissue</tissue>
    </source>
</reference>
<keyword evidence="1" id="KW-0812">Transmembrane</keyword>